<protein>
    <submittedName>
        <fullName evidence="3">CAAX prenyl protease-related protein</fullName>
    </submittedName>
</protein>
<evidence type="ECO:0000256" key="1">
    <source>
        <dbReference type="SAM" id="Phobius"/>
    </source>
</evidence>
<reference evidence="3 4" key="1">
    <citation type="submission" date="2019-05" db="EMBL/GenBank/DDBJ databases">
        <authorList>
            <consortium name="Pathogen Informatics"/>
        </authorList>
    </citation>
    <scope>NUCLEOTIDE SEQUENCE [LARGE SCALE GENOMIC DNA]</scope>
    <source>
        <strain evidence="3 4">NCTC11429</strain>
    </source>
</reference>
<name>A0A4U9VYS2_9SPHI</name>
<keyword evidence="3" id="KW-0378">Hydrolase</keyword>
<dbReference type="PANTHER" id="PTHR39430:SF1">
    <property type="entry name" value="PROTEASE"/>
    <property type="match status" value="1"/>
</dbReference>
<gene>
    <name evidence="3" type="ORF">NCTC11429_04320</name>
</gene>
<dbReference type="InterPro" id="IPR003675">
    <property type="entry name" value="Rce1/LyrA-like_dom"/>
</dbReference>
<dbReference type="KEGG" id="stha:NCTC11429_04320"/>
<dbReference type="GO" id="GO:0004175">
    <property type="term" value="F:endopeptidase activity"/>
    <property type="evidence" value="ECO:0007669"/>
    <property type="project" value="UniProtKB-ARBA"/>
</dbReference>
<organism evidence="3 4">
    <name type="scientific">Sphingobacterium thalpophilum</name>
    <dbReference type="NCBI Taxonomy" id="259"/>
    <lineage>
        <taxon>Bacteria</taxon>
        <taxon>Pseudomonadati</taxon>
        <taxon>Bacteroidota</taxon>
        <taxon>Sphingobacteriia</taxon>
        <taxon>Sphingobacteriales</taxon>
        <taxon>Sphingobacteriaceae</taxon>
        <taxon>Sphingobacterium</taxon>
    </lineage>
</organism>
<evidence type="ECO:0000313" key="4">
    <source>
        <dbReference type="Proteomes" id="UP000308196"/>
    </source>
</evidence>
<keyword evidence="1" id="KW-1133">Transmembrane helix</keyword>
<feature type="domain" description="CAAX prenyl protease 2/Lysostaphin resistance protein A-like" evidence="2">
    <location>
        <begin position="107"/>
        <end position="199"/>
    </location>
</feature>
<dbReference type="PANTHER" id="PTHR39430">
    <property type="entry name" value="MEMBRANE-ASSOCIATED PROTEASE-RELATED"/>
    <property type="match status" value="1"/>
</dbReference>
<feature type="transmembrane region" description="Helical" evidence="1">
    <location>
        <begin position="164"/>
        <end position="180"/>
    </location>
</feature>
<sequence length="215" mass="24643">MTVSAIENIGFIIFLVVFPHFVPLPFYSYAIVCLTAIYLMLRRDKKTFRDIGLLKEKLTFKAFFLGAVTAIVWVAFMQLVYIPTIKYFFQVPEYSEYNYIKSSLARLVITIAAALIIGGFYEEVVFRGYIQNVLENRIFKRYRPIVSVLIASVLFGLYHLQQDIFAVVAAAMGGLYWSILYKKSGNLWAAIFSHALFDTITLILIYKNALGVFSF</sequence>
<keyword evidence="3" id="KW-0645">Protease</keyword>
<feature type="transmembrane region" description="Helical" evidence="1">
    <location>
        <begin position="12"/>
        <end position="41"/>
    </location>
</feature>
<dbReference type="GO" id="GO:0006508">
    <property type="term" value="P:proteolysis"/>
    <property type="evidence" value="ECO:0007669"/>
    <property type="project" value="UniProtKB-KW"/>
</dbReference>
<feature type="transmembrane region" description="Helical" evidence="1">
    <location>
        <begin position="187"/>
        <end position="206"/>
    </location>
</feature>
<accession>A0A4U9VYS2</accession>
<feature type="transmembrane region" description="Helical" evidence="1">
    <location>
        <begin position="103"/>
        <end position="121"/>
    </location>
</feature>
<dbReference type="EMBL" id="LR590484">
    <property type="protein sequence ID" value="VTR51352.1"/>
    <property type="molecule type" value="Genomic_DNA"/>
</dbReference>
<keyword evidence="1" id="KW-0472">Membrane</keyword>
<evidence type="ECO:0000313" key="3">
    <source>
        <dbReference type="EMBL" id="VTR51352.1"/>
    </source>
</evidence>
<dbReference type="AlphaFoldDB" id="A0A4U9VYS2"/>
<keyword evidence="1" id="KW-0812">Transmembrane</keyword>
<proteinExistence type="predicted"/>
<dbReference type="GO" id="GO:0080120">
    <property type="term" value="P:CAAX-box protein maturation"/>
    <property type="evidence" value="ECO:0007669"/>
    <property type="project" value="UniProtKB-ARBA"/>
</dbReference>
<dbReference type="STRING" id="1123265.GCA_000686625_02563"/>
<dbReference type="Proteomes" id="UP000308196">
    <property type="component" value="Chromosome"/>
</dbReference>
<dbReference type="Pfam" id="PF02517">
    <property type="entry name" value="Rce1-like"/>
    <property type="match status" value="1"/>
</dbReference>
<evidence type="ECO:0000259" key="2">
    <source>
        <dbReference type="Pfam" id="PF02517"/>
    </source>
</evidence>
<feature type="transmembrane region" description="Helical" evidence="1">
    <location>
        <begin position="142"/>
        <end position="158"/>
    </location>
</feature>
<feature type="transmembrane region" description="Helical" evidence="1">
    <location>
        <begin position="62"/>
        <end position="83"/>
    </location>
</feature>